<dbReference type="InterPro" id="IPR014016">
    <property type="entry name" value="UvrD-like_ATP-bd"/>
</dbReference>
<dbReference type="PROSITE" id="PS51198">
    <property type="entry name" value="UVRD_HELICASE_ATP_BIND"/>
    <property type="match status" value="1"/>
</dbReference>
<protein>
    <recommendedName>
        <fullName evidence="7">DNA 3'-5' helicase</fullName>
        <ecNumber evidence="7">5.6.2.4</ecNumber>
    </recommendedName>
</protein>
<evidence type="ECO:0000256" key="9">
    <source>
        <dbReference type="PROSITE-ProRule" id="PRU00560"/>
    </source>
</evidence>
<evidence type="ECO:0000256" key="7">
    <source>
        <dbReference type="ARBA" id="ARBA00034808"/>
    </source>
</evidence>
<accession>A0A318MSP0</accession>
<reference evidence="11 12" key="1">
    <citation type="submission" date="2018-05" db="EMBL/GenBank/DDBJ databases">
        <title>Reference genomes for bee gut microbiota database.</title>
        <authorList>
            <person name="Ellegaard K.M."/>
        </authorList>
    </citation>
    <scope>NUCLEOTIDE SEQUENCE [LARGE SCALE GENOMIC DNA]</scope>
    <source>
        <strain evidence="11 12">ESL0167</strain>
    </source>
</reference>
<dbReference type="GO" id="GO:0003677">
    <property type="term" value="F:DNA binding"/>
    <property type="evidence" value="ECO:0007669"/>
    <property type="project" value="InterPro"/>
</dbReference>
<dbReference type="EMBL" id="QGLM01000011">
    <property type="protein sequence ID" value="PXY95551.1"/>
    <property type="molecule type" value="Genomic_DNA"/>
</dbReference>
<dbReference type="InterPro" id="IPR027417">
    <property type="entry name" value="P-loop_NTPase"/>
</dbReference>
<dbReference type="Pfam" id="PF13361">
    <property type="entry name" value="UvrD_C"/>
    <property type="match status" value="1"/>
</dbReference>
<organism evidence="11 12">
    <name type="scientific">Frischella perrara</name>
    <dbReference type="NCBI Taxonomy" id="1267021"/>
    <lineage>
        <taxon>Bacteria</taxon>
        <taxon>Pseudomonadati</taxon>
        <taxon>Pseudomonadota</taxon>
        <taxon>Gammaproteobacteria</taxon>
        <taxon>Orbales</taxon>
        <taxon>Orbaceae</taxon>
        <taxon>Frischella</taxon>
    </lineage>
</organism>
<name>A0A318MSP0_FRIPE</name>
<dbReference type="GO" id="GO:0016887">
    <property type="term" value="F:ATP hydrolysis activity"/>
    <property type="evidence" value="ECO:0007669"/>
    <property type="project" value="RHEA"/>
</dbReference>
<dbReference type="InterPro" id="IPR000212">
    <property type="entry name" value="DNA_helicase_UvrD/REP"/>
</dbReference>
<keyword evidence="4 9" id="KW-0067">ATP-binding</keyword>
<evidence type="ECO:0000256" key="6">
    <source>
        <dbReference type="ARBA" id="ARBA00034617"/>
    </source>
</evidence>
<gene>
    <name evidence="11" type="ORF">DKK76_04915</name>
</gene>
<dbReference type="GO" id="GO:0005524">
    <property type="term" value="F:ATP binding"/>
    <property type="evidence" value="ECO:0007669"/>
    <property type="project" value="UniProtKB-UniRule"/>
</dbReference>
<dbReference type="Proteomes" id="UP000247838">
    <property type="component" value="Unassembled WGS sequence"/>
</dbReference>
<evidence type="ECO:0000313" key="11">
    <source>
        <dbReference type="EMBL" id="PXY95551.1"/>
    </source>
</evidence>
<keyword evidence="5" id="KW-0413">Isomerase</keyword>
<keyword evidence="2 9" id="KW-0378">Hydrolase</keyword>
<dbReference type="PANTHER" id="PTHR11070">
    <property type="entry name" value="UVRD / RECB / PCRA DNA HELICASE FAMILY MEMBER"/>
    <property type="match status" value="1"/>
</dbReference>
<dbReference type="GO" id="GO:0005829">
    <property type="term" value="C:cytosol"/>
    <property type="evidence" value="ECO:0007669"/>
    <property type="project" value="TreeGrafter"/>
</dbReference>
<evidence type="ECO:0000256" key="4">
    <source>
        <dbReference type="ARBA" id="ARBA00022840"/>
    </source>
</evidence>
<evidence type="ECO:0000313" key="12">
    <source>
        <dbReference type="Proteomes" id="UP000247838"/>
    </source>
</evidence>
<comment type="catalytic activity">
    <reaction evidence="8">
        <text>ATP + H2O = ADP + phosphate + H(+)</text>
        <dbReference type="Rhea" id="RHEA:13065"/>
        <dbReference type="ChEBI" id="CHEBI:15377"/>
        <dbReference type="ChEBI" id="CHEBI:15378"/>
        <dbReference type="ChEBI" id="CHEBI:30616"/>
        <dbReference type="ChEBI" id="CHEBI:43474"/>
        <dbReference type="ChEBI" id="CHEBI:456216"/>
        <dbReference type="EC" id="5.6.2.4"/>
    </reaction>
</comment>
<dbReference type="InterPro" id="IPR014017">
    <property type="entry name" value="DNA_helicase_UvrD-like_C"/>
</dbReference>
<sequence length="624" mass="72158">MNNNIDDAVEREIERCLDLESPRSFFLFAGAGSGKTLSLVNALNYINNKYRDLFLSQGKYVGVITYTNAACDEIIHRTHDNPIFHISTIHGFCWSIIQGFNEDIRAFIKDNLILKIQGLNAKITGVRDTNTSKCKKNVHSLEKAKKRLAELDSIYEFTYNPNSNSQFGKDSLSHTEVISLTTHFLQNKPIFQSIFVQKYPFLLIDESQDTHKELIEVLLELEDNYKSIFLLGLIGDDMQRIYSQGKSDLPSIIKNHWQTPQKKMNHRSQKRIIELANNIRGKRNGIEQLARDDKQGGHVHLFILNNTDNNTLENEVKICCKMAEITHDELWNKEGQVKKLYLEHRMAAIQQDFIELYDIFHNDNKYNTLILEGTITELSFFSKLITPLMEALLQNDNFVVMELIRNSSTILKGIESPLTLAETVTTETLTDTKKSVQKLADLFFSNININIIDILTILEEEKIFTIPPKLDEAFQLYKNSIEIQSKKIEEETVWIKFLTIPYQQLINYTKYINDETSYATHHGVKGLEFDRVMVVMNDKDKRGRGGLSASYEKLFGVVAESETDIRNKRNGKETDLQRTRRLFYVTCTRAKQSLALVAYTNSPEILKYNMLERKWFDEKEITIL</sequence>
<dbReference type="Pfam" id="PF00580">
    <property type="entry name" value="UvrD-helicase"/>
    <property type="match status" value="1"/>
</dbReference>
<feature type="domain" description="UvrD-like helicase ATP-binding" evidence="10">
    <location>
        <begin position="8"/>
        <end position="282"/>
    </location>
</feature>
<evidence type="ECO:0000256" key="3">
    <source>
        <dbReference type="ARBA" id="ARBA00022806"/>
    </source>
</evidence>
<proteinExistence type="predicted"/>
<evidence type="ECO:0000256" key="2">
    <source>
        <dbReference type="ARBA" id="ARBA00022801"/>
    </source>
</evidence>
<dbReference type="PANTHER" id="PTHR11070:SF3">
    <property type="entry name" value="DNA 3'-5' HELICASE"/>
    <property type="match status" value="1"/>
</dbReference>
<evidence type="ECO:0000256" key="5">
    <source>
        <dbReference type="ARBA" id="ARBA00023235"/>
    </source>
</evidence>
<evidence type="ECO:0000259" key="10">
    <source>
        <dbReference type="PROSITE" id="PS51198"/>
    </source>
</evidence>
<evidence type="ECO:0000256" key="8">
    <source>
        <dbReference type="ARBA" id="ARBA00048988"/>
    </source>
</evidence>
<dbReference type="SUPFAM" id="SSF52540">
    <property type="entry name" value="P-loop containing nucleoside triphosphate hydrolases"/>
    <property type="match status" value="1"/>
</dbReference>
<dbReference type="AlphaFoldDB" id="A0A318MSP0"/>
<keyword evidence="3 9" id="KW-0347">Helicase</keyword>
<keyword evidence="1 9" id="KW-0547">Nucleotide-binding</keyword>
<evidence type="ECO:0000256" key="1">
    <source>
        <dbReference type="ARBA" id="ARBA00022741"/>
    </source>
</evidence>
<dbReference type="GO" id="GO:0000725">
    <property type="term" value="P:recombinational repair"/>
    <property type="evidence" value="ECO:0007669"/>
    <property type="project" value="TreeGrafter"/>
</dbReference>
<dbReference type="Gene3D" id="3.40.50.300">
    <property type="entry name" value="P-loop containing nucleotide triphosphate hydrolases"/>
    <property type="match status" value="2"/>
</dbReference>
<comment type="catalytic activity">
    <reaction evidence="6">
        <text>Couples ATP hydrolysis with the unwinding of duplex DNA by translocating in the 3'-5' direction.</text>
        <dbReference type="EC" id="5.6.2.4"/>
    </reaction>
</comment>
<comment type="caution">
    <text evidence="11">The sequence shown here is derived from an EMBL/GenBank/DDBJ whole genome shotgun (WGS) entry which is preliminary data.</text>
</comment>
<dbReference type="EC" id="5.6.2.4" evidence="7"/>
<feature type="binding site" evidence="9">
    <location>
        <begin position="29"/>
        <end position="36"/>
    </location>
    <ligand>
        <name>ATP</name>
        <dbReference type="ChEBI" id="CHEBI:30616"/>
    </ligand>
</feature>
<dbReference type="GO" id="GO:0043138">
    <property type="term" value="F:3'-5' DNA helicase activity"/>
    <property type="evidence" value="ECO:0007669"/>
    <property type="project" value="UniProtKB-EC"/>
</dbReference>
<dbReference type="RefSeq" id="WP_110443387.1">
    <property type="nucleotide sequence ID" value="NZ_QGLM01000011.1"/>
</dbReference>